<name>A0A0V1FPY6_TRIPS</name>
<dbReference type="AlphaFoldDB" id="A0A0V1FPY6"/>
<keyword evidence="2" id="KW-1185">Reference proteome</keyword>
<evidence type="ECO:0000313" key="2">
    <source>
        <dbReference type="Proteomes" id="UP000054995"/>
    </source>
</evidence>
<comment type="caution">
    <text evidence="1">The sequence shown here is derived from an EMBL/GenBank/DDBJ whole genome shotgun (WGS) entry which is preliminary data.</text>
</comment>
<accession>A0A0V1FPY6</accession>
<reference evidence="1 2" key="1">
    <citation type="submission" date="2015-01" db="EMBL/GenBank/DDBJ databases">
        <title>Evolution of Trichinella species and genotypes.</title>
        <authorList>
            <person name="Korhonen P.K."/>
            <person name="Edoardo P."/>
            <person name="Giuseppe L.R."/>
            <person name="Gasser R.B."/>
        </authorList>
    </citation>
    <scope>NUCLEOTIDE SEQUENCE [LARGE SCALE GENOMIC DNA]</scope>
    <source>
        <strain evidence="1">ISS470</strain>
    </source>
</reference>
<dbReference type="Proteomes" id="UP000054995">
    <property type="component" value="Unassembled WGS sequence"/>
</dbReference>
<protein>
    <submittedName>
        <fullName evidence="1">Uncharacterized protein</fullName>
    </submittedName>
</protein>
<evidence type="ECO:0000313" key="1">
    <source>
        <dbReference type="EMBL" id="KRY88077.1"/>
    </source>
</evidence>
<sequence length="134" mass="15236">MFNWLAKTERSHFLMNFGEKYSLKSSTPYSDEVEILLMKTKKETTSNSKRSRCGFCLPYGDRKYSVKCDQCKIFVCPKHRTSSTTIKRHPKAKQSNTSGGRPKSQMIICDFETVFIPCDSGLLPEMAVPGLLPI</sequence>
<gene>
    <name evidence="1" type="ORF">T4D_14768</name>
</gene>
<organism evidence="1 2">
    <name type="scientific">Trichinella pseudospiralis</name>
    <name type="common">Parasitic roundworm</name>
    <dbReference type="NCBI Taxonomy" id="6337"/>
    <lineage>
        <taxon>Eukaryota</taxon>
        <taxon>Metazoa</taxon>
        <taxon>Ecdysozoa</taxon>
        <taxon>Nematoda</taxon>
        <taxon>Enoplea</taxon>
        <taxon>Dorylaimia</taxon>
        <taxon>Trichinellida</taxon>
        <taxon>Trichinellidae</taxon>
        <taxon>Trichinella</taxon>
    </lineage>
</organism>
<dbReference type="EMBL" id="JYDT01000046">
    <property type="protein sequence ID" value="KRY88077.1"/>
    <property type="molecule type" value="Genomic_DNA"/>
</dbReference>
<proteinExistence type="predicted"/>